<evidence type="ECO:0000313" key="6">
    <source>
        <dbReference type="Proteomes" id="UP000005258"/>
    </source>
</evidence>
<comment type="cofactor">
    <cofactor evidence="1">
        <name>pantetheine 4'-phosphate</name>
        <dbReference type="ChEBI" id="CHEBI:47942"/>
    </cofactor>
</comment>
<dbReference type="GO" id="GO:0003824">
    <property type="term" value="F:catalytic activity"/>
    <property type="evidence" value="ECO:0007669"/>
    <property type="project" value="InterPro"/>
</dbReference>
<evidence type="ECO:0000256" key="1">
    <source>
        <dbReference type="ARBA" id="ARBA00001957"/>
    </source>
</evidence>
<dbReference type="Gene3D" id="3.30.559.10">
    <property type="entry name" value="Chloramphenicol acetyltransferase-like domain"/>
    <property type="match status" value="1"/>
</dbReference>
<dbReference type="SUPFAM" id="SSF47336">
    <property type="entry name" value="ACP-like"/>
    <property type="match status" value="1"/>
</dbReference>
<evidence type="ECO:0000256" key="3">
    <source>
        <dbReference type="ARBA" id="ARBA00022553"/>
    </source>
</evidence>
<evidence type="ECO:0000313" key="5">
    <source>
        <dbReference type="EMBL" id="AFK57213.1"/>
    </source>
</evidence>
<dbReference type="Gene3D" id="3.30.559.30">
    <property type="entry name" value="Nonribosomal peptide synthetase, condensation domain"/>
    <property type="match status" value="1"/>
</dbReference>
<dbReference type="InterPro" id="IPR036736">
    <property type="entry name" value="ACP-like_sf"/>
</dbReference>
<keyword evidence="2" id="KW-0596">Phosphopantetheine</keyword>
<dbReference type="GO" id="GO:0044550">
    <property type="term" value="P:secondary metabolite biosynthetic process"/>
    <property type="evidence" value="ECO:0007669"/>
    <property type="project" value="TreeGrafter"/>
</dbReference>
<dbReference type="InterPro" id="IPR020845">
    <property type="entry name" value="AMP-binding_CS"/>
</dbReference>
<evidence type="ECO:0000259" key="4">
    <source>
        <dbReference type="PROSITE" id="PS50075"/>
    </source>
</evidence>
<sequence length="1796" mass="185600">MSTLPPDTPAGRSLLDRMAALSPAQRAALKQRLAARDGAPAAPATAVAAETWPEVGAQAPLSPAQMRFLFLAEDEAGDAQAMSLMLRIDGPLDADRLAAAVSDIVTAQAALRCRILKTARAPVQEVLPAPAPAEALPVVQIAPAEDADAALVAAGLALGHESFDLAVGPLARFRLFRCAPDLHGLGVVLHHIVADGWSAGLCLALIQDAYARRMAGRPPAPPPARSAFDEARRLADLAAGEAHRRRLDQWVDRLAGAPRRLMLDGGPGEPGPARHLPFRINPAQAEALAGLSRRVPGATVFTALLAAWGAVLGRFTDQGDTTIAVAVANRPDPALDRTIGEFADLVVLRLATADDPGVDALLTRTRDAVIDAQAHDGITLAQIMEAIDRRHGAGARPAIDAAFSFLNVPAPAADAHGLRFRPLPLPADRLDFALYLTAHEDPAGGLAGSLGFRPDLVPPALAAALADAFGLVVDAISLDGSLPVSRLALTTEPAGDDLPVVTGPDGRLHLAPVGLPGRLLPGPDRARRLSDGRLRLLPGIDGALRRGTARVHPAAVEAALRRLPGVLDAAVWTRIATDHEARLVAAVATGIPSIEPAGFAAGLVDALPLLLRPDAVLPVHAIPRDAEGRPDRAALDRLAVPAAPHRTDQAALVWVEAPAPALPRLPLDSLPGTAGAADDAGWLVPGDPPPRALADGGPLVLPADAPRTLDAALIATAARHPGRGILHDDGRGSPRLQDYAGLLAAARRTLGRLQAEGLRPGDRAVLVFADLPRHIEALWACILGGIRPVTVAVPHAAGDAVAAKLSGTHAHLGAPPVLTDTDTRDHLSRILPDARILVAAPDTDTPDGVPHPATPDDVAFIQLSSGSTGVPKCIQVTHGGVIAHVFGQVAAWGHGPDDVSMNWLPFDHVVPMLTCHLKDTVLGRQQIQAPTAAVLDRPLLWLDLIERHRVTLAWAPNFAFRLVADALSRETGRRRDLSSIRWFINAGEQVTAPVVADALAAMVPHGLRPGAVRNEFGMAELCTVMTGGIDFTADGACRHVTAGSLAGRLRAAATPGPGTVSFVDAGRPIPGVAIRIADPDGATCPEGVIGRLQARGAVTTPGYIDNAAANEAAFADAGWFDTGDLGFIADGRLVLTGRLKEMIVVCGANHYAHDVEDEAGRAAGVAATFVAATAVDRPDLGTEGIAVFYVPEACLAEIGSADDAGPRRAEIAEITARLARRLGIAPSVVVPLERADFPKTTSGKIQRTALRHRLEAGDFDARLAALGLTPGRDRGPGLPDWFLEPGDAPAPPLAGAPRLGLIEDRLPRGMALADAIDRRRALLARLAGQTVELVTVTPAGDVTAAAVDAFTAAAAEELPGLHLRRIVMADGTPEALITDEIARGTLPVVHLAAGGRTRPVLHPARLAPDTPAQGIAPGQSWLVTGGHGGLGRALIRHLLDRGVASVTVIGRHMATADDPRVHALSLDLAAADAGARLAVLGRFDGIAHLAGLYRERPAAEEDGRAVAELAAPKTGMLPALARLLRDDGLLIAFSSVVAHLPAAGTAAYAAANAALEAEAAALRRPGGPHLVTIAWTNWDGPGMGAAVTGAAGLARGRGLLPIPPADGLASLDVVLAAGLTRAVIGADRRHPMIAARCIDPELSPARARAVLLVAGETAAPATLRRAEDIFGTPAGPGLRHVDHLPESDDALVVLAAGGDTIAAVAPRTATETALAAIWSELLPAPVAGIDADFFAAGGHSLLAARIVTRINDHFGLHLTPAALFDAPTIRALAAHVDGVAAPGPAGADEDFEEGAL</sequence>
<dbReference type="Pfam" id="PF00501">
    <property type="entry name" value="AMP-binding"/>
    <property type="match status" value="1"/>
</dbReference>
<accession>I3TWS5</accession>
<dbReference type="InterPro" id="IPR001242">
    <property type="entry name" value="Condensation_dom"/>
</dbReference>
<dbReference type="SMART" id="SM00823">
    <property type="entry name" value="PKS_PP"/>
    <property type="match status" value="1"/>
</dbReference>
<dbReference type="HOGENOM" id="CLU_000895_0_0_5"/>
<dbReference type="PATRIC" id="fig|1110502.3.peg.5482"/>
<dbReference type="InterPro" id="IPR006162">
    <property type="entry name" value="Ppantetheine_attach_site"/>
</dbReference>
<dbReference type="PROSITE" id="PS50075">
    <property type="entry name" value="CARRIER"/>
    <property type="match status" value="1"/>
</dbReference>
<gene>
    <name evidence="5" type="primary">didB</name>
    <name evidence="5" type="ordered locus">TMO_c0603</name>
</gene>
<dbReference type="Pfam" id="PF00668">
    <property type="entry name" value="Condensation"/>
    <property type="match status" value="1"/>
</dbReference>
<dbReference type="SUPFAM" id="SSF56801">
    <property type="entry name" value="Acetyl-CoA synthetase-like"/>
    <property type="match status" value="2"/>
</dbReference>
<dbReference type="InterPro" id="IPR013968">
    <property type="entry name" value="PKS_KR"/>
</dbReference>
<dbReference type="SMART" id="SM00822">
    <property type="entry name" value="PKS_KR"/>
    <property type="match status" value="1"/>
</dbReference>
<reference evidence="5 6" key="1">
    <citation type="journal article" date="2012" name="J. Am. Chem. Soc.">
        <title>Bacterial biosynthesis and maturation of the didemnin anti-cancer agents.</title>
        <authorList>
            <person name="Xu Y."/>
            <person name="Kersten R.D."/>
            <person name="Nam S.J."/>
            <person name="Lu L."/>
            <person name="Al-Suwailem A.M."/>
            <person name="Zheng H."/>
            <person name="Fenical W."/>
            <person name="Dorrestein P.C."/>
            <person name="Moore B.S."/>
            <person name="Qian P.Y."/>
        </authorList>
    </citation>
    <scope>NUCLEOTIDE SEQUENCE [LARGE SCALE GENOMIC DNA]</scope>
    <source>
        <strain evidence="5 6">KA081020-065</strain>
    </source>
</reference>
<keyword evidence="5" id="KW-0614">Plasmid</keyword>
<dbReference type="Pfam" id="PF00550">
    <property type="entry name" value="PP-binding"/>
    <property type="match status" value="1"/>
</dbReference>
<dbReference type="InterPro" id="IPR023213">
    <property type="entry name" value="CAT-like_dom_sf"/>
</dbReference>
<dbReference type="GO" id="GO:0031177">
    <property type="term" value="F:phosphopantetheine binding"/>
    <property type="evidence" value="ECO:0007669"/>
    <property type="project" value="InterPro"/>
</dbReference>
<dbReference type="PANTHER" id="PTHR45527">
    <property type="entry name" value="NONRIBOSOMAL PEPTIDE SYNTHETASE"/>
    <property type="match status" value="1"/>
</dbReference>
<dbReference type="InterPro" id="IPR009081">
    <property type="entry name" value="PP-bd_ACP"/>
</dbReference>
<dbReference type="GO" id="GO:0005829">
    <property type="term" value="C:cytosol"/>
    <property type="evidence" value="ECO:0007669"/>
    <property type="project" value="TreeGrafter"/>
</dbReference>
<proteinExistence type="predicted"/>
<dbReference type="InterPro" id="IPR057326">
    <property type="entry name" value="KR_dom"/>
</dbReference>
<dbReference type="KEGG" id="tmo:TMO_c0603"/>
<dbReference type="GO" id="GO:0043041">
    <property type="term" value="P:amino acid activation for nonribosomal peptide biosynthetic process"/>
    <property type="evidence" value="ECO:0007669"/>
    <property type="project" value="TreeGrafter"/>
</dbReference>
<dbReference type="Gene3D" id="3.40.50.12780">
    <property type="entry name" value="N-terminal domain of ligase-like"/>
    <property type="match status" value="1"/>
</dbReference>
<dbReference type="Gene3D" id="3.40.50.1820">
    <property type="entry name" value="alpha/beta hydrolase"/>
    <property type="match status" value="1"/>
</dbReference>
<dbReference type="Pfam" id="PF08659">
    <property type="entry name" value="KR"/>
    <property type="match status" value="1"/>
</dbReference>
<name>I3TWS5_TISMK</name>
<dbReference type="InterPro" id="IPR029058">
    <property type="entry name" value="AB_hydrolase_fold"/>
</dbReference>
<dbReference type="InterPro" id="IPR000873">
    <property type="entry name" value="AMP-dep_synth/lig_dom"/>
</dbReference>
<dbReference type="FunFam" id="1.10.1200.10:FF:000016">
    <property type="entry name" value="Non-ribosomal peptide synthase"/>
    <property type="match status" value="1"/>
</dbReference>
<dbReference type="Gene3D" id="3.30.300.30">
    <property type="match status" value="2"/>
</dbReference>
<geneLocation type="plasmid" evidence="5 6">
    <name>pTM3</name>
</geneLocation>
<dbReference type="InterPro" id="IPR042099">
    <property type="entry name" value="ANL_N_sf"/>
</dbReference>
<dbReference type="GO" id="GO:0072330">
    <property type="term" value="P:monocarboxylic acid biosynthetic process"/>
    <property type="evidence" value="ECO:0007669"/>
    <property type="project" value="UniProtKB-ARBA"/>
</dbReference>
<dbReference type="EMBL" id="CP003239">
    <property type="protein sequence ID" value="AFK57213.1"/>
    <property type="molecule type" value="Genomic_DNA"/>
</dbReference>
<dbReference type="InterPro" id="IPR020806">
    <property type="entry name" value="PKS_PP-bd"/>
</dbReference>
<dbReference type="SUPFAM" id="SSF52777">
    <property type="entry name" value="CoA-dependent acyltransferases"/>
    <property type="match status" value="2"/>
</dbReference>
<dbReference type="PROSITE" id="PS00012">
    <property type="entry name" value="PHOSPHOPANTETHEINE"/>
    <property type="match status" value="1"/>
</dbReference>
<evidence type="ECO:0000256" key="2">
    <source>
        <dbReference type="ARBA" id="ARBA00022450"/>
    </source>
</evidence>
<dbReference type="Gene3D" id="3.40.50.720">
    <property type="entry name" value="NAD(P)-binding Rossmann-like Domain"/>
    <property type="match status" value="1"/>
</dbReference>
<dbReference type="PANTHER" id="PTHR45527:SF1">
    <property type="entry name" value="FATTY ACID SYNTHASE"/>
    <property type="match status" value="1"/>
</dbReference>
<dbReference type="RefSeq" id="WP_014748202.1">
    <property type="nucleotide sequence ID" value="NC_017958.1"/>
</dbReference>
<dbReference type="InterPro" id="IPR045851">
    <property type="entry name" value="AMP-bd_C_sf"/>
</dbReference>
<dbReference type="SUPFAM" id="SSF51735">
    <property type="entry name" value="NAD(P)-binding Rossmann-fold domains"/>
    <property type="match status" value="1"/>
</dbReference>
<dbReference type="Proteomes" id="UP000005258">
    <property type="component" value="Plasmid pTM3"/>
</dbReference>
<dbReference type="InterPro" id="IPR036291">
    <property type="entry name" value="NAD(P)-bd_dom_sf"/>
</dbReference>
<organism evidence="5 6">
    <name type="scientific">Tistrella mobilis (strain KA081020-065)</name>
    <dbReference type="NCBI Taxonomy" id="1110502"/>
    <lineage>
        <taxon>Bacteria</taxon>
        <taxon>Pseudomonadati</taxon>
        <taxon>Pseudomonadota</taxon>
        <taxon>Alphaproteobacteria</taxon>
        <taxon>Geminicoccales</taxon>
        <taxon>Geminicoccaceae</taxon>
        <taxon>Tistrella</taxon>
    </lineage>
</organism>
<protein>
    <submittedName>
        <fullName evidence="5">DidB</fullName>
    </submittedName>
</protein>
<dbReference type="SMART" id="SM01294">
    <property type="entry name" value="PKS_PP_betabranch"/>
    <property type="match status" value="1"/>
</dbReference>
<dbReference type="PROSITE" id="PS00455">
    <property type="entry name" value="AMP_BINDING"/>
    <property type="match status" value="1"/>
</dbReference>
<feature type="domain" description="Carrier" evidence="4">
    <location>
        <begin position="1705"/>
        <end position="1780"/>
    </location>
</feature>
<keyword evidence="6" id="KW-1185">Reference proteome</keyword>
<keyword evidence="3" id="KW-0597">Phosphoprotein</keyword>